<reference evidence="1" key="1">
    <citation type="submission" date="2021-12" db="EMBL/GenBank/DDBJ databases">
        <title>Convergent genome expansion in fungi linked to evolution of root-endophyte symbiosis.</title>
        <authorList>
            <consortium name="DOE Joint Genome Institute"/>
            <person name="Ke Y.-H."/>
            <person name="Bonito G."/>
            <person name="Liao H.-L."/>
            <person name="Looney B."/>
            <person name="Rojas-Flechas A."/>
            <person name="Nash J."/>
            <person name="Hameed K."/>
            <person name="Schadt C."/>
            <person name="Martin F."/>
            <person name="Crous P.W."/>
            <person name="Miettinen O."/>
            <person name="Magnuson J.K."/>
            <person name="Labbe J."/>
            <person name="Jacobson D."/>
            <person name="Doktycz M.J."/>
            <person name="Veneault-Fourrey C."/>
            <person name="Kuo A."/>
            <person name="Mondo S."/>
            <person name="Calhoun S."/>
            <person name="Riley R."/>
            <person name="Ohm R."/>
            <person name="LaButti K."/>
            <person name="Andreopoulos B."/>
            <person name="Pangilinan J."/>
            <person name="Nolan M."/>
            <person name="Tritt A."/>
            <person name="Clum A."/>
            <person name="Lipzen A."/>
            <person name="Daum C."/>
            <person name="Barry K."/>
            <person name="Grigoriev I.V."/>
            <person name="Vilgalys R."/>
        </authorList>
    </citation>
    <scope>NUCLEOTIDE SEQUENCE</scope>
    <source>
        <strain evidence="1">PMI_201</strain>
    </source>
</reference>
<gene>
    <name evidence="1" type="ORF">BGW36DRAFT_260035</name>
</gene>
<comment type="caution">
    <text evidence="1">The sequence shown here is derived from an EMBL/GenBank/DDBJ whole genome shotgun (WGS) entry which is preliminary data.</text>
</comment>
<dbReference type="AlphaFoldDB" id="A0AAD4PYZ4"/>
<accession>A0AAD4PYZ4</accession>
<feature type="non-terminal residue" evidence="1">
    <location>
        <position position="149"/>
    </location>
</feature>
<protein>
    <submittedName>
        <fullName evidence="1">Uncharacterized protein</fullName>
    </submittedName>
</protein>
<sequence length="149" mass="16602">TTNRGKRKRQSEFLDAESLLPSFDTRIPSPNDELSNRQMALDPWQFGLLVEEASSMVGGTGNSDSVKTAQGSLSRYLPYSVPLSGDVSYLAGDVYQLRANDVIVAALSGLIAGPIYLTDPYYQNISPFINMPITDNLKKQFIKWRHRVM</sequence>
<organism evidence="1 2">
    <name type="scientific">Talaromyces proteolyticus</name>
    <dbReference type="NCBI Taxonomy" id="1131652"/>
    <lineage>
        <taxon>Eukaryota</taxon>
        <taxon>Fungi</taxon>
        <taxon>Dikarya</taxon>
        <taxon>Ascomycota</taxon>
        <taxon>Pezizomycotina</taxon>
        <taxon>Eurotiomycetes</taxon>
        <taxon>Eurotiomycetidae</taxon>
        <taxon>Eurotiales</taxon>
        <taxon>Trichocomaceae</taxon>
        <taxon>Talaromyces</taxon>
        <taxon>Talaromyces sect. Bacilispori</taxon>
    </lineage>
</organism>
<dbReference type="RefSeq" id="XP_046070825.1">
    <property type="nucleotide sequence ID" value="XM_046210062.1"/>
</dbReference>
<dbReference type="Proteomes" id="UP001201262">
    <property type="component" value="Unassembled WGS sequence"/>
</dbReference>
<feature type="non-terminal residue" evidence="1">
    <location>
        <position position="1"/>
    </location>
</feature>
<name>A0AAD4PYZ4_9EURO</name>
<evidence type="ECO:0000313" key="2">
    <source>
        <dbReference type="Proteomes" id="UP001201262"/>
    </source>
</evidence>
<evidence type="ECO:0000313" key="1">
    <source>
        <dbReference type="EMBL" id="KAH8695683.1"/>
    </source>
</evidence>
<keyword evidence="2" id="KW-1185">Reference proteome</keyword>
<dbReference type="EMBL" id="JAJTJA010000008">
    <property type="protein sequence ID" value="KAH8695683.1"/>
    <property type="molecule type" value="Genomic_DNA"/>
</dbReference>
<dbReference type="GeneID" id="70240349"/>
<proteinExistence type="predicted"/>